<reference evidence="1 2" key="1">
    <citation type="submission" date="2013-05" db="EMBL/GenBank/DDBJ databases">
        <title>The Genome Sequence of Bacteroides stercoris CC31F.</title>
        <authorList>
            <consortium name="The Broad Institute Genomics Platform"/>
            <person name="Earl A."/>
            <person name="Ward D."/>
            <person name="Feldgarden M."/>
            <person name="Gevers D."/>
            <person name="Oliphant K."/>
            <person name="Allen-Vercoe E."/>
            <person name="Walker B."/>
            <person name="Young S."/>
            <person name="Zeng Q."/>
            <person name="Gargeya S."/>
            <person name="Fitzgerald M."/>
            <person name="Haas B."/>
            <person name="Abouelleil A."/>
            <person name="Allen A.W."/>
            <person name="Alvarado L."/>
            <person name="Arachchi H.M."/>
            <person name="Berlin A.M."/>
            <person name="Chapman S.B."/>
            <person name="Gainer-Dewar J."/>
            <person name="Goldberg J."/>
            <person name="Griggs A."/>
            <person name="Gujja S."/>
            <person name="Hansen M."/>
            <person name="Howarth C."/>
            <person name="Imamovic A."/>
            <person name="Ireland A."/>
            <person name="Larimer J."/>
            <person name="McCowan C."/>
            <person name="Murphy C."/>
            <person name="Pearson M."/>
            <person name="Poon T.W."/>
            <person name="Priest M."/>
            <person name="Roberts A."/>
            <person name="Saif S."/>
            <person name="Shea T."/>
            <person name="Sisk P."/>
            <person name="Sykes S."/>
            <person name="Wortman J."/>
            <person name="Nusbaum C."/>
            <person name="Birren B."/>
        </authorList>
    </citation>
    <scope>NUCLEOTIDE SEQUENCE [LARGE SCALE GENOMIC DNA]</scope>
    <source>
        <strain evidence="1 2">CC31F</strain>
    </source>
</reference>
<dbReference type="EMBL" id="ATFP01000025">
    <property type="protein sequence ID" value="EPH20168.1"/>
    <property type="molecule type" value="Genomic_DNA"/>
</dbReference>
<name>S3YR54_BACSE</name>
<evidence type="ECO:0000313" key="2">
    <source>
        <dbReference type="Proteomes" id="UP000014614"/>
    </source>
</evidence>
<protein>
    <submittedName>
        <fullName evidence="1">Uncharacterized protein</fullName>
    </submittedName>
</protein>
<gene>
    <name evidence="1" type="ORF">HMPREF1181_01802</name>
</gene>
<proteinExistence type="predicted"/>
<accession>S3YR54</accession>
<evidence type="ECO:0000313" key="1">
    <source>
        <dbReference type="EMBL" id="EPH20168.1"/>
    </source>
</evidence>
<comment type="caution">
    <text evidence="1">The sequence shown here is derived from an EMBL/GenBank/DDBJ whole genome shotgun (WGS) entry which is preliminary data.</text>
</comment>
<organism evidence="1 2">
    <name type="scientific">Bacteroides stercoris CC31F</name>
    <dbReference type="NCBI Taxonomy" id="1073351"/>
    <lineage>
        <taxon>Bacteria</taxon>
        <taxon>Pseudomonadati</taxon>
        <taxon>Bacteroidota</taxon>
        <taxon>Bacteroidia</taxon>
        <taxon>Bacteroidales</taxon>
        <taxon>Bacteroidaceae</taxon>
        <taxon>Bacteroides</taxon>
    </lineage>
</organism>
<sequence length="31" mass="3608">MLPYAIILVSRKLEINQKKSNKTSVLLNYVM</sequence>
<dbReference type="Proteomes" id="UP000014614">
    <property type="component" value="Unassembled WGS sequence"/>
</dbReference>
<dbReference type="AlphaFoldDB" id="S3YR54"/>
<dbReference type="HOGENOM" id="CLU_3395175_0_0_10"/>